<evidence type="ECO:0000256" key="6">
    <source>
        <dbReference type="SAM" id="Phobius"/>
    </source>
</evidence>
<feature type="transmembrane region" description="Helical" evidence="6">
    <location>
        <begin position="147"/>
        <end position="168"/>
    </location>
</feature>
<dbReference type="PANTHER" id="PTHR22911:SF6">
    <property type="entry name" value="SOLUTE CARRIER FAMILY 35 MEMBER G1"/>
    <property type="match status" value="1"/>
</dbReference>
<evidence type="ECO:0000256" key="5">
    <source>
        <dbReference type="ARBA" id="ARBA00023136"/>
    </source>
</evidence>
<feature type="domain" description="EamA" evidence="7">
    <location>
        <begin position="11"/>
        <end position="140"/>
    </location>
</feature>
<accession>A0ABV7DX11</accession>
<keyword evidence="4 6" id="KW-1133">Transmembrane helix</keyword>
<feature type="transmembrane region" description="Helical" evidence="6">
    <location>
        <begin position="39"/>
        <end position="60"/>
    </location>
</feature>
<feature type="transmembrane region" description="Helical" evidence="6">
    <location>
        <begin position="123"/>
        <end position="141"/>
    </location>
</feature>
<sequence length="318" mass="33719">MSDTPNRTLAALGAVLIYAVVIAFTDNYVRVIARDGGLWQFHATRTAMAFAILAVLTVPLGLRLRPRRFGRVLARSMIHGSAMVIYFGALAFLPVAQVAAGLFTAPIFVLLIQRFAYGQSISALQVLAVLVGFGGVVMVLGPEALSGATFAALLPVISGALYALGNIATREWCKGESAEVLVAGFFAMLGVFGVIGMAVLTLFPLPVPEGAEGFLQRGPVWPTGSFLWWTFVQAAGSLLGVGMIVRAYQIADASKVAVFEYVILPASAAWGFVIWGEVLSWLAVAGMSLIALAGVLIARPSTAQSPTASRQWRRQSET</sequence>
<comment type="subcellular location">
    <subcellularLocation>
        <location evidence="1">Membrane</location>
        <topology evidence="1">Multi-pass membrane protein</topology>
    </subcellularLocation>
</comment>
<keyword evidence="3 6" id="KW-0812">Transmembrane</keyword>
<proteinExistence type="inferred from homology"/>
<dbReference type="PANTHER" id="PTHR22911">
    <property type="entry name" value="ACYL-MALONYL CONDENSING ENZYME-RELATED"/>
    <property type="match status" value="1"/>
</dbReference>
<comment type="similarity">
    <text evidence="2">Belongs to the drug/metabolite transporter (DMT) superfamily. 10 TMS drug/metabolite exporter (DME) (TC 2.A.7.3) family.</text>
</comment>
<evidence type="ECO:0000256" key="1">
    <source>
        <dbReference type="ARBA" id="ARBA00004141"/>
    </source>
</evidence>
<evidence type="ECO:0000256" key="2">
    <source>
        <dbReference type="ARBA" id="ARBA00009853"/>
    </source>
</evidence>
<feature type="transmembrane region" description="Helical" evidence="6">
    <location>
        <begin position="226"/>
        <end position="245"/>
    </location>
</feature>
<feature type="transmembrane region" description="Helical" evidence="6">
    <location>
        <begin position="257"/>
        <end position="275"/>
    </location>
</feature>
<dbReference type="InterPro" id="IPR000620">
    <property type="entry name" value="EamA_dom"/>
</dbReference>
<dbReference type="Pfam" id="PF00892">
    <property type="entry name" value="EamA"/>
    <property type="match status" value="1"/>
</dbReference>
<evidence type="ECO:0000313" key="9">
    <source>
        <dbReference type="Proteomes" id="UP001595445"/>
    </source>
</evidence>
<protein>
    <submittedName>
        <fullName evidence="8">DMT family transporter</fullName>
    </submittedName>
</protein>
<dbReference type="SUPFAM" id="SSF103481">
    <property type="entry name" value="Multidrug resistance efflux transporter EmrE"/>
    <property type="match status" value="2"/>
</dbReference>
<organism evidence="8 9">
    <name type="scientific">Tabrizicola soli</name>
    <dbReference type="NCBI Taxonomy" id="2185115"/>
    <lineage>
        <taxon>Bacteria</taxon>
        <taxon>Pseudomonadati</taxon>
        <taxon>Pseudomonadota</taxon>
        <taxon>Alphaproteobacteria</taxon>
        <taxon>Rhodobacterales</taxon>
        <taxon>Paracoccaceae</taxon>
        <taxon>Tabrizicola</taxon>
    </lineage>
</organism>
<dbReference type="RefSeq" id="WP_197645008.1">
    <property type="nucleotide sequence ID" value="NZ_JAEACP010000013.1"/>
</dbReference>
<name>A0ABV7DX11_9RHOB</name>
<dbReference type="EMBL" id="JBHRSM010000018">
    <property type="protein sequence ID" value="MFC3086563.1"/>
    <property type="molecule type" value="Genomic_DNA"/>
</dbReference>
<keyword evidence="9" id="KW-1185">Reference proteome</keyword>
<feature type="transmembrane region" description="Helical" evidence="6">
    <location>
        <begin position="98"/>
        <end position="116"/>
    </location>
</feature>
<reference evidence="9" key="1">
    <citation type="journal article" date="2019" name="Int. J. Syst. Evol. Microbiol.">
        <title>The Global Catalogue of Microorganisms (GCM) 10K type strain sequencing project: providing services to taxonomists for standard genome sequencing and annotation.</title>
        <authorList>
            <consortium name="The Broad Institute Genomics Platform"/>
            <consortium name="The Broad Institute Genome Sequencing Center for Infectious Disease"/>
            <person name="Wu L."/>
            <person name="Ma J."/>
        </authorList>
    </citation>
    <scope>NUCLEOTIDE SEQUENCE [LARGE SCALE GENOMIC DNA]</scope>
    <source>
        <strain evidence="9">KCTC 62102</strain>
    </source>
</reference>
<gene>
    <name evidence="8" type="ORF">ACFOD6_10950</name>
</gene>
<dbReference type="InterPro" id="IPR037185">
    <property type="entry name" value="EmrE-like"/>
</dbReference>
<evidence type="ECO:0000259" key="7">
    <source>
        <dbReference type="Pfam" id="PF00892"/>
    </source>
</evidence>
<evidence type="ECO:0000256" key="3">
    <source>
        <dbReference type="ARBA" id="ARBA00022692"/>
    </source>
</evidence>
<comment type="caution">
    <text evidence="8">The sequence shown here is derived from an EMBL/GenBank/DDBJ whole genome shotgun (WGS) entry which is preliminary data.</text>
</comment>
<feature type="transmembrane region" description="Helical" evidence="6">
    <location>
        <begin position="180"/>
        <end position="206"/>
    </location>
</feature>
<evidence type="ECO:0000256" key="4">
    <source>
        <dbReference type="ARBA" id="ARBA00022989"/>
    </source>
</evidence>
<keyword evidence="5 6" id="KW-0472">Membrane</keyword>
<dbReference type="Proteomes" id="UP001595445">
    <property type="component" value="Unassembled WGS sequence"/>
</dbReference>
<feature type="transmembrane region" description="Helical" evidence="6">
    <location>
        <begin position="281"/>
        <end position="298"/>
    </location>
</feature>
<evidence type="ECO:0000313" key="8">
    <source>
        <dbReference type="EMBL" id="MFC3086563.1"/>
    </source>
</evidence>